<dbReference type="Gene3D" id="1.20.1330.10">
    <property type="entry name" value="f41 fragment of flagellin, N-terminal domain"/>
    <property type="match status" value="1"/>
</dbReference>
<evidence type="ECO:0000256" key="3">
    <source>
        <dbReference type="ARBA" id="ARBA00023143"/>
    </source>
</evidence>
<dbReference type="EMBL" id="QNRY01000017">
    <property type="protein sequence ID" value="RBP62284.1"/>
    <property type="molecule type" value="Genomic_DNA"/>
</dbReference>
<keyword evidence="5" id="KW-0966">Cell projection</keyword>
<dbReference type="InterPro" id="IPR001492">
    <property type="entry name" value="Flagellin"/>
</dbReference>
<dbReference type="Gene3D" id="6.10.10.10">
    <property type="entry name" value="Flagellar export chaperone, C-terminal domain"/>
    <property type="match status" value="1"/>
</dbReference>
<dbReference type="SUPFAM" id="SSF64518">
    <property type="entry name" value="Phase 1 flagellin"/>
    <property type="match status" value="1"/>
</dbReference>
<dbReference type="InterPro" id="IPR046358">
    <property type="entry name" value="Flagellin_C"/>
</dbReference>
<comment type="subcellular location">
    <subcellularLocation>
        <location evidence="1">Bacterial flagellum</location>
    </subcellularLocation>
</comment>
<gene>
    <name evidence="5" type="ORF">DES54_11726</name>
</gene>
<dbReference type="GO" id="GO:0005198">
    <property type="term" value="F:structural molecule activity"/>
    <property type="evidence" value="ECO:0007669"/>
    <property type="project" value="InterPro"/>
</dbReference>
<comment type="caution">
    <text evidence="5">The sequence shown here is derived from an EMBL/GenBank/DDBJ whole genome shotgun (WGS) entry which is preliminary data.</text>
</comment>
<dbReference type="Proteomes" id="UP000253046">
    <property type="component" value="Unassembled WGS sequence"/>
</dbReference>
<feature type="domain" description="Flagellin C-terminal" evidence="4">
    <location>
        <begin position="189"/>
        <end position="272"/>
    </location>
</feature>
<name>A0A366I553_9GAMM</name>
<protein>
    <submittedName>
        <fullName evidence="5">Flagellin-like protein</fullName>
    </submittedName>
</protein>
<dbReference type="PANTHER" id="PTHR42792">
    <property type="entry name" value="FLAGELLIN"/>
    <property type="match status" value="1"/>
</dbReference>
<dbReference type="InterPro" id="IPR042187">
    <property type="entry name" value="Flagellin_C_sub2"/>
</dbReference>
<organism evidence="5 6">
    <name type="scientific">Brenneria salicis ATCC 15712 = DSM 30166</name>
    <dbReference type="NCBI Taxonomy" id="714314"/>
    <lineage>
        <taxon>Bacteria</taxon>
        <taxon>Pseudomonadati</taxon>
        <taxon>Pseudomonadota</taxon>
        <taxon>Gammaproteobacteria</taxon>
        <taxon>Enterobacterales</taxon>
        <taxon>Pectobacteriaceae</taxon>
        <taxon>Brenneria</taxon>
    </lineage>
</organism>
<keyword evidence="3" id="KW-0975">Bacterial flagellum</keyword>
<sequence length="274" mass="29743">MEGTDADIVWRQNGITDAALADSLVLTEDNGFLPTANYSAENLAQGGESFNLNGSALVSYNGMTMTYSGDGDRYEDKSTRKFNDGINVMKFKERVHINETTEDLIVMVIGQGVFIGEATWDELPDSSQLPSSESVLPPVSTPAALMVSADYGEDAQAVTINPTPSDSESLGLKEVRLDLIEQVHEALASFDQALEKINGYRSEYGSQVNRFESIRSTLAQISLATSTARSRILDADYAQEVSAMTKQQILQQASSSVLVQANQVSKTVLALLQR</sequence>
<reference evidence="5 6" key="1">
    <citation type="submission" date="2018-06" db="EMBL/GenBank/DDBJ databases">
        <title>Genomic Encyclopedia of Type Strains, Phase IV (KMG-IV): sequencing the most valuable type-strain genomes for metagenomic binning, comparative biology and taxonomic classification.</title>
        <authorList>
            <person name="Goeker M."/>
        </authorList>
    </citation>
    <scope>NUCLEOTIDE SEQUENCE [LARGE SCALE GENOMIC DNA]</scope>
    <source>
        <strain evidence="5 6">DSM 30166</strain>
    </source>
</reference>
<keyword evidence="5" id="KW-0282">Flagellum</keyword>
<keyword evidence="6" id="KW-1185">Reference proteome</keyword>
<evidence type="ECO:0000256" key="1">
    <source>
        <dbReference type="ARBA" id="ARBA00004365"/>
    </source>
</evidence>
<comment type="similarity">
    <text evidence="2">Belongs to the bacterial flagellin family.</text>
</comment>
<evidence type="ECO:0000313" key="5">
    <source>
        <dbReference type="EMBL" id="RBP62284.1"/>
    </source>
</evidence>
<proteinExistence type="inferred from homology"/>
<dbReference type="RefSeq" id="WP_240634990.1">
    <property type="nucleotide sequence ID" value="NZ_AGJP01000001.1"/>
</dbReference>
<evidence type="ECO:0000256" key="2">
    <source>
        <dbReference type="ARBA" id="ARBA00005709"/>
    </source>
</evidence>
<accession>A0A366I553</accession>
<evidence type="ECO:0000259" key="4">
    <source>
        <dbReference type="Pfam" id="PF00700"/>
    </source>
</evidence>
<keyword evidence="5" id="KW-0969">Cilium</keyword>
<dbReference type="Pfam" id="PF00700">
    <property type="entry name" value="Flagellin_C"/>
    <property type="match status" value="1"/>
</dbReference>
<dbReference type="GO" id="GO:0009288">
    <property type="term" value="C:bacterial-type flagellum"/>
    <property type="evidence" value="ECO:0007669"/>
    <property type="project" value="UniProtKB-SubCell"/>
</dbReference>
<evidence type="ECO:0000313" key="6">
    <source>
        <dbReference type="Proteomes" id="UP000253046"/>
    </source>
</evidence>
<dbReference type="PANTHER" id="PTHR42792:SF2">
    <property type="entry name" value="FLAGELLIN"/>
    <property type="match status" value="1"/>
</dbReference>
<dbReference type="AlphaFoldDB" id="A0A366I553"/>